<gene>
    <name evidence="4" type="ORF">UY44_C0014G0029</name>
</gene>
<sequence length="810" mass="80739">MKDLQKKIFALVTTVTLVMMMAPSVSALTVEELTAQIAALQAQLVALQAQLSPSPSPAVGGSFDTNLYFGLRNDKVKTLQEFLIGKGHLAAGLNTSYFGPLTKAAVMAYQTAKSITPVAGYFGPLTRAAANADSGVVTPSPSPGASPSPSASPAPSADAVSLGSVSAASAVAKNAQNVTFFSLNFAAGSTAYTVSKIVVSRGGVSADADIAAVKLYDGSTQVGSSQALNTTTHKATFSINWQVPANTAKVLTVKANIAPNGTSTTGNSITLGVAAASDIVSTSAALAGSFPMVSNAMNVSGTAVGVLDVDVQTGLVPASTILSGAVEQEIAAWKFAASSVEGFSVKSIKVTHTGSATRTDVKNLKLKVVGAQIGSTVAELASDNTGTFDLSASPLVLNAGQSKYIYAYADTAAGINTSRSVIFEVTQTTDVDAYGSNSGGGVTITKASGGSGTAFTSQTGATMTIGQGTFVTALDSAQNPATQSYVVGTTNRLMTALKFSTGSREGVRLTELKLTLAGTNAAATDIANITLWDGTTQIGGSGSVIGSTVTFGTNTIGWDSSGLLDIAASTNKTILVKADIPNGANTTHTISLSVGSAAHIKADGLASQYDLPAASVTGTAAGNAHTIAAYGTLAVSLASTTPSAQTYVKGATGKEFTKINFTAGTGEDILVSAVTIKSYAAAGTGTATASGDVTNVKLLKSDGTQFGSTVGAPSTTEAFSGSLTVTSGNTATLTVVADIPTTTALGSAGVHFDVLASTVATDITSTGVYSTADVTETGGATGNLMVVGTGSLTVSIASSPADQTAILNSL</sequence>
<keyword evidence="2" id="KW-0732">Signal</keyword>
<dbReference type="InterPro" id="IPR036366">
    <property type="entry name" value="PGBDSf"/>
</dbReference>
<dbReference type="PATRIC" id="fig|1618669.3.peg.477"/>
<feature type="compositionally biased region" description="Pro residues" evidence="1">
    <location>
        <begin position="140"/>
        <end position="152"/>
    </location>
</feature>
<dbReference type="Proteomes" id="UP000033965">
    <property type="component" value="Unassembled WGS sequence"/>
</dbReference>
<feature type="signal peptide" evidence="2">
    <location>
        <begin position="1"/>
        <end position="27"/>
    </location>
</feature>
<feature type="region of interest" description="Disordered" evidence="1">
    <location>
        <begin position="133"/>
        <end position="156"/>
    </location>
</feature>
<feature type="chain" id="PRO_5002541011" evidence="2">
    <location>
        <begin position="28"/>
        <end position="810"/>
    </location>
</feature>
<dbReference type="InterPro" id="IPR002477">
    <property type="entry name" value="Peptidoglycan-bd-like"/>
</dbReference>
<accession>A0A0G1Y020</accession>
<feature type="domain" description="Peptidoglycan binding-like" evidence="3">
    <location>
        <begin position="73"/>
        <end position="129"/>
    </location>
</feature>
<dbReference type="EMBL" id="LCPZ01000014">
    <property type="protein sequence ID" value="KKW08242.1"/>
    <property type="molecule type" value="Genomic_DNA"/>
</dbReference>
<protein>
    <submittedName>
        <fullName evidence="4">Cell wall surface anchor family protein</fullName>
    </submittedName>
</protein>
<evidence type="ECO:0000256" key="1">
    <source>
        <dbReference type="SAM" id="MobiDB-lite"/>
    </source>
</evidence>
<dbReference type="SUPFAM" id="SSF47090">
    <property type="entry name" value="PGBD-like"/>
    <property type="match status" value="1"/>
</dbReference>
<dbReference type="Gene3D" id="1.10.101.10">
    <property type="entry name" value="PGBD-like superfamily/PGBD"/>
    <property type="match status" value="1"/>
</dbReference>
<comment type="caution">
    <text evidence="4">The sequence shown here is derived from an EMBL/GenBank/DDBJ whole genome shotgun (WGS) entry which is preliminary data.</text>
</comment>
<proteinExistence type="predicted"/>
<dbReference type="AlphaFoldDB" id="A0A0G1Y020"/>
<organism evidence="4 5">
    <name type="scientific">Candidatus Kaiserbacteria bacterium GW2011_GWA2_49_19</name>
    <dbReference type="NCBI Taxonomy" id="1618669"/>
    <lineage>
        <taxon>Bacteria</taxon>
        <taxon>Candidatus Kaiseribacteriota</taxon>
    </lineage>
</organism>
<reference evidence="4 5" key="1">
    <citation type="journal article" date="2015" name="Nature">
        <title>rRNA introns, odd ribosomes, and small enigmatic genomes across a large radiation of phyla.</title>
        <authorList>
            <person name="Brown C.T."/>
            <person name="Hug L.A."/>
            <person name="Thomas B.C."/>
            <person name="Sharon I."/>
            <person name="Castelle C.J."/>
            <person name="Singh A."/>
            <person name="Wilkins M.J."/>
            <person name="Williams K.H."/>
            <person name="Banfield J.F."/>
        </authorList>
    </citation>
    <scope>NUCLEOTIDE SEQUENCE [LARGE SCALE GENOMIC DNA]</scope>
</reference>
<evidence type="ECO:0000313" key="5">
    <source>
        <dbReference type="Proteomes" id="UP000033965"/>
    </source>
</evidence>
<dbReference type="Pfam" id="PF01471">
    <property type="entry name" value="PG_binding_1"/>
    <property type="match status" value="1"/>
</dbReference>
<evidence type="ECO:0000313" key="4">
    <source>
        <dbReference type="EMBL" id="KKW08242.1"/>
    </source>
</evidence>
<evidence type="ECO:0000256" key="2">
    <source>
        <dbReference type="SAM" id="SignalP"/>
    </source>
</evidence>
<dbReference type="InterPro" id="IPR036365">
    <property type="entry name" value="PGBD-like_sf"/>
</dbReference>
<name>A0A0G1Y020_9BACT</name>
<evidence type="ECO:0000259" key="3">
    <source>
        <dbReference type="Pfam" id="PF01471"/>
    </source>
</evidence>